<dbReference type="Proteomes" id="UP001221898">
    <property type="component" value="Unassembled WGS sequence"/>
</dbReference>
<evidence type="ECO:0000313" key="2">
    <source>
        <dbReference type="EMBL" id="KAJ8396747.1"/>
    </source>
</evidence>
<gene>
    <name evidence="2" type="ORF">AAFF_G00013460</name>
</gene>
<keyword evidence="3" id="KW-1185">Reference proteome</keyword>
<sequence length="189" mass="20069">MESDNEGEKQDTGEMSEALGVSTEVDDAPPDDSVSASGSGGEKARRSTKKGFKGKESTVGKRGRKTESGEWKQTETRSGGEEEAGVGVVEEDDGAFSDTLAMTDITASQMGDASWWTNHPDSRQYTWLEVASQQPGGCGLVTPQELAELTGVHSLRVLEKVLGMCSELFWGRVLELPPFSCGEGDSGSG</sequence>
<organism evidence="2 3">
    <name type="scientific">Aldrovandia affinis</name>
    <dbReference type="NCBI Taxonomy" id="143900"/>
    <lineage>
        <taxon>Eukaryota</taxon>
        <taxon>Metazoa</taxon>
        <taxon>Chordata</taxon>
        <taxon>Craniata</taxon>
        <taxon>Vertebrata</taxon>
        <taxon>Euteleostomi</taxon>
        <taxon>Actinopterygii</taxon>
        <taxon>Neopterygii</taxon>
        <taxon>Teleostei</taxon>
        <taxon>Notacanthiformes</taxon>
        <taxon>Halosauridae</taxon>
        <taxon>Aldrovandia</taxon>
    </lineage>
</organism>
<feature type="region of interest" description="Disordered" evidence="1">
    <location>
        <begin position="1"/>
        <end position="94"/>
    </location>
</feature>
<dbReference type="AlphaFoldDB" id="A0AAD7WH31"/>
<protein>
    <submittedName>
        <fullName evidence="2">Uncharacterized protein</fullName>
    </submittedName>
</protein>
<feature type="compositionally biased region" description="Acidic residues" evidence="1">
    <location>
        <begin position="81"/>
        <end position="94"/>
    </location>
</feature>
<reference evidence="2" key="1">
    <citation type="journal article" date="2023" name="Science">
        <title>Genome structures resolve the early diversification of teleost fishes.</title>
        <authorList>
            <person name="Parey E."/>
            <person name="Louis A."/>
            <person name="Montfort J."/>
            <person name="Bouchez O."/>
            <person name="Roques C."/>
            <person name="Iampietro C."/>
            <person name="Lluch J."/>
            <person name="Castinel A."/>
            <person name="Donnadieu C."/>
            <person name="Desvignes T."/>
            <person name="Floi Bucao C."/>
            <person name="Jouanno E."/>
            <person name="Wen M."/>
            <person name="Mejri S."/>
            <person name="Dirks R."/>
            <person name="Jansen H."/>
            <person name="Henkel C."/>
            <person name="Chen W.J."/>
            <person name="Zahm M."/>
            <person name="Cabau C."/>
            <person name="Klopp C."/>
            <person name="Thompson A.W."/>
            <person name="Robinson-Rechavi M."/>
            <person name="Braasch I."/>
            <person name="Lecointre G."/>
            <person name="Bobe J."/>
            <person name="Postlethwait J.H."/>
            <person name="Berthelot C."/>
            <person name="Roest Crollius H."/>
            <person name="Guiguen Y."/>
        </authorList>
    </citation>
    <scope>NUCLEOTIDE SEQUENCE</scope>
    <source>
        <strain evidence="2">NC1722</strain>
    </source>
</reference>
<feature type="compositionally biased region" description="Basic and acidic residues" evidence="1">
    <location>
        <begin position="53"/>
        <end position="80"/>
    </location>
</feature>
<proteinExistence type="predicted"/>
<feature type="compositionally biased region" description="Basic and acidic residues" evidence="1">
    <location>
        <begin position="1"/>
        <end position="12"/>
    </location>
</feature>
<evidence type="ECO:0000256" key="1">
    <source>
        <dbReference type="SAM" id="MobiDB-lite"/>
    </source>
</evidence>
<accession>A0AAD7WH31</accession>
<comment type="caution">
    <text evidence="2">The sequence shown here is derived from an EMBL/GenBank/DDBJ whole genome shotgun (WGS) entry which is preliminary data.</text>
</comment>
<dbReference type="EMBL" id="JAINUG010000103">
    <property type="protein sequence ID" value="KAJ8396747.1"/>
    <property type="molecule type" value="Genomic_DNA"/>
</dbReference>
<evidence type="ECO:0000313" key="3">
    <source>
        <dbReference type="Proteomes" id="UP001221898"/>
    </source>
</evidence>
<name>A0AAD7WH31_9TELE</name>